<comment type="similarity">
    <text evidence="1 2">Belongs to the anti-sigma-factor antagonist family.</text>
</comment>
<evidence type="ECO:0000259" key="3">
    <source>
        <dbReference type="PROSITE" id="PS50801"/>
    </source>
</evidence>
<dbReference type="GO" id="GO:0043856">
    <property type="term" value="F:anti-sigma factor antagonist activity"/>
    <property type="evidence" value="ECO:0007669"/>
    <property type="project" value="InterPro"/>
</dbReference>
<name>A0A516R1D0_STRST</name>
<evidence type="ECO:0000256" key="2">
    <source>
        <dbReference type="RuleBase" id="RU003749"/>
    </source>
</evidence>
<dbReference type="CDD" id="cd07043">
    <property type="entry name" value="STAS_anti-anti-sigma_factors"/>
    <property type="match status" value="1"/>
</dbReference>
<dbReference type="EMBL" id="CP040916">
    <property type="protein sequence ID" value="QDQ09461.1"/>
    <property type="molecule type" value="Genomic_DNA"/>
</dbReference>
<dbReference type="InterPro" id="IPR002645">
    <property type="entry name" value="STAS_dom"/>
</dbReference>
<dbReference type="Pfam" id="PF01740">
    <property type="entry name" value="STAS"/>
    <property type="match status" value="1"/>
</dbReference>
<dbReference type="PROSITE" id="PS50801">
    <property type="entry name" value="STAS"/>
    <property type="match status" value="1"/>
</dbReference>
<protein>
    <recommendedName>
        <fullName evidence="2">Anti-sigma factor antagonist</fullName>
    </recommendedName>
</protein>
<dbReference type="InterPro" id="IPR036513">
    <property type="entry name" value="STAS_dom_sf"/>
</dbReference>
<dbReference type="AlphaFoldDB" id="A0A516R1D0"/>
<evidence type="ECO:0000313" key="4">
    <source>
        <dbReference type="EMBL" id="QDQ09461.1"/>
    </source>
</evidence>
<gene>
    <name evidence="4" type="ORF">FH965_01860</name>
</gene>
<feature type="domain" description="STAS" evidence="3">
    <location>
        <begin position="10"/>
        <end position="119"/>
    </location>
</feature>
<dbReference type="NCBIfam" id="TIGR00377">
    <property type="entry name" value="ant_ant_sig"/>
    <property type="match status" value="1"/>
</dbReference>
<evidence type="ECO:0000313" key="5">
    <source>
        <dbReference type="Proteomes" id="UP000316806"/>
    </source>
</evidence>
<dbReference type="SUPFAM" id="SSF52091">
    <property type="entry name" value="SpoIIaa-like"/>
    <property type="match status" value="1"/>
</dbReference>
<organism evidence="4 5">
    <name type="scientific">Streptomyces spectabilis</name>
    <dbReference type="NCBI Taxonomy" id="68270"/>
    <lineage>
        <taxon>Bacteria</taxon>
        <taxon>Bacillati</taxon>
        <taxon>Actinomycetota</taxon>
        <taxon>Actinomycetes</taxon>
        <taxon>Kitasatosporales</taxon>
        <taxon>Streptomycetaceae</taxon>
        <taxon>Streptomyces</taxon>
    </lineage>
</organism>
<sequence>MTPGFPPSTRHIRAYRTQGHTVLEFHGEIDIAAALEIAPHLDRATGPREALVVIDLTPTTFIDCSGLGLLCRARTRVVERHGQLLLVCPHPRTLALLRIVRLCGVLRPYPTLCAALADAVPAKRRAKRRPRWAEGLLACHRSRTRAPS</sequence>
<dbReference type="PANTHER" id="PTHR33495">
    <property type="entry name" value="ANTI-SIGMA FACTOR ANTAGONIST TM_1081-RELATED-RELATED"/>
    <property type="match status" value="1"/>
</dbReference>
<reference evidence="4 5" key="1">
    <citation type="journal article" date="2019" name="J. Ind. Microbiol. Biotechnol.">
        <title>The complete genomic sequence of Streptomyces spectabilis NRRL-2792 and identification of secondary metabolite biosynthetic gene clusters.</title>
        <authorList>
            <person name="Sinha A."/>
            <person name="Phillips-Salemka S."/>
            <person name="Niraula T.A."/>
            <person name="Short K.A."/>
            <person name="Niraula N.P."/>
        </authorList>
    </citation>
    <scope>NUCLEOTIDE SEQUENCE [LARGE SCALE GENOMIC DNA]</scope>
    <source>
        <strain evidence="4 5">NRRL 2792</strain>
    </source>
</reference>
<dbReference type="RefSeq" id="WP_144001039.1">
    <property type="nucleotide sequence ID" value="NZ_CP040916.1"/>
</dbReference>
<evidence type="ECO:0000256" key="1">
    <source>
        <dbReference type="ARBA" id="ARBA00009013"/>
    </source>
</evidence>
<dbReference type="Gene3D" id="3.30.750.24">
    <property type="entry name" value="STAS domain"/>
    <property type="match status" value="1"/>
</dbReference>
<accession>A0A516R1D0</accession>
<dbReference type="InterPro" id="IPR003658">
    <property type="entry name" value="Anti-sigma_ant"/>
</dbReference>
<dbReference type="PANTHER" id="PTHR33495:SF2">
    <property type="entry name" value="ANTI-SIGMA FACTOR ANTAGONIST TM_1081-RELATED"/>
    <property type="match status" value="1"/>
</dbReference>
<proteinExistence type="inferred from homology"/>
<dbReference type="Proteomes" id="UP000316806">
    <property type="component" value="Chromosome"/>
</dbReference>